<evidence type="ECO:0000256" key="4">
    <source>
        <dbReference type="ARBA" id="ARBA00022679"/>
    </source>
</evidence>
<evidence type="ECO:0000256" key="7">
    <source>
        <dbReference type="ARBA" id="ARBA00034000"/>
    </source>
</evidence>
<evidence type="ECO:0000256" key="10">
    <source>
        <dbReference type="SAM" id="Phobius"/>
    </source>
</evidence>
<comment type="catalytic activity">
    <reaction evidence="8">
        <text>[GlcNAc-(1-&gt;4)-Mur2Ac(oyl-L-Ala-gamma-D-Glu-L-Lys-D-Ala-D-Ala)](n)-di-trans,octa-cis-undecaprenyl diphosphate + beta-D-GlcNAc-(1-&gt;4)-Mur2Ac(oyl-L-Ala-gamma-D-Glu-L-Lys-D-Ala-D-Ala)-di-trans,octa-cis-undecaprenyl diphosphate = [GlcNAc-(1-&gt;4)-Mur2Ac(oyl-L-Ala-gamma-D-Glu-L-Lys-D-Ala-D-Ala)](n+1)-di-trans,octa-cis-undecaprenyl diphosphate + di-trans,octa-cis-undecaprenyl diphosphate + H(+)</text>
        <dbReference type="Rhea" id="RHEA:23708"/>
        <dbReference type="Rhea" id="RHEA-COMP:9602"/>
        <dbReference type="Rhea" id="RHEA-COMP:9603"/>
        <dbReference type="ChEBI" id="CHEBI:15378"/>
        <dbReference type="ChEBI" id="CHEBI:58405"/>
        <dbReference type="ChEBI" id="CHEBI:60033"/>
        <dbReference type="ChEBI" id="CHEBI:78435"/>
        <dbReference type="EC" id="2.4.99.28"/>
    </reaction>
</comment>
<evidence type="ECO:0000313" key="14">
    <source>
        <dbReference type="Proteomes" id="UP001597368"/>
    </source>
</evidence>
<evidence type="ECO:0000256" key="9">
    <source>
        <dbReference type="SAM" id="MobiDB-lite"/>
    </source>
</evidence>
<dbReference type="InterPro" id="IPR036950">
    <property type="entry name" value="PBP_transglycosylase"/>
</dbReference>
<keyword evidence="1" id="KW-0121">Carboxypeptidase</keyword>
<dbReference type="SUPFAM" id="SSF56601">
    <property type="entry name" value="beta-lactamase/transpeptidase-like"/>
    <property type="match status" value="1"/>
</dbReference>
<evidence type="ECO:0000313" key="13">
    <source>
        <dbReference type="EMBL" id="MFD1932796.1"/>
    </source>
</evidence>
<dbReference type="InterPro" id="IPR023346">
    <property type="entry name" value="Lysozyme-like_dom_sf"/>
</dbReference>
<keyword evidence="3 13" id="KW-0328">Glycosyltransferase</keyword>
<proteinExistence type="predicted"/>
<evidence type="ECO:0000256" key="2">
    <source>
        <dbReference type="ARBA" id="ARBA00022670"/>
    </source>
</evidence>
<feature type="compositionally biased region" description="Polar residues" evidence="9">
    <location>
        <begin position="12"/>
        <end position="33"/>
    </location>
</feature>
<feature type="compositionally biased region" description="Gly residues" evidence="9">
    <location>
        <begin position="55"/>
        <end position="75"/>
    </location>
</feature>
<dbReference type="Pfam" id="PF00905">
    <property type="entry name" value="Transpeptidase"/>
    <property type="match status" value="1"/>
</dbReference>
<name>A0ABW4SUA8_9ACTN</name>
<dbReference type="PANTHER" id="PTHR32282:SF34">
    <property type="entry name" value="PENICILLIN-BINDING PROTEIN 1A"/>
    <property type="match status" value="1"/>
</dbReference>
<dbReference type="SUPFAM" id="SSF53955">
    <property type="entry name" value="Lysozyme-like"/>
    <property type="match status" value="1"/>
</dbReference>
<gene>
    <name evidence="13" type="ORF">ACFSKW_15065</name>
</gene>
<dbReference type="InterPro" id="IPR012338">
    <property type="entry name" value="Beta-lactam/transpept-like"/>
</dbReference>
<sequence>MDAQPPAPARSSGPQQMPPQQTAQYPTGGPPTSTRRRGAEETMVSGPEARRARGGRGPGGPEGPGRGGGGGGGDSGKGRRGWKRFIPNWKIVMAAMVVMAAGVFGMIWVAYSGTPLPKVAQQGATAQESIIYYNDKKTEIARWGIPRKIIDISDVNDAVKDATIAIENKTFYEDSGISIPGMIRSVWMTATGQQVQGASTITQQMARNYYEGLSQEQSIQRKIKEIFVAVKINKEYSKDKILQDYLNTINYGRAFGIQAAAEAYFGKGKKAKDLTPAQAAYLAARIQQPNWDSDDPRLRTRWSTVVQYMAEQFPQKYANLPTTAKFPKTVKTSEKSELAGLKGYMVQEVLAELKRNNISGDEVERGGFKIVSTFDRKLMLDAKKAAESVTSRMDKEYHVGLASVENKTGRVLAFYGGRNYITDPWNEPFRSYKQAASAFKPYVLAAWLDAGYSLSSYVPGNETVPKVLPGQQPGGFRNSHNVGQAVDIVKATAASVNTAYVSMAYKLPNQLEDVQRIVEEAGLGKQRMEEDIKAHNYGFSIGSALVSPVEQAAGYSIFANGGKHIDYHVVQKVTDPSGLVVYDPEKKSPRQVISAEAAADATVAMQAVLRAGGTAAGKGLGSRPAAGKTGTNNDEKEAWFVGYTPQISTAVGFYREECRTSSGKVVPPQHSNCPGTDGKKNSKYDGMTKVYTKPYEVSLGFEGAGPPTEVWRAYMLAAHETLKLPVEQFPTRANIGQPENIVEKPKPTPTPTPDNPFGTPEDPWGDDNGNDCGLLGCDDNSDNSGLPEDGTTEADRLGDVGTGEDPMGGGAVVPDPMTGSTRRDDE</sequence>
<keyword evidence="2" id="KW-0645">Protease</keyword>
<organism evidence="13 14">
    <name type="scientific">Nonomuraea mangrovi</name>
    <dbReference type="NCBI Taxonomy" id="2316207"/>
    <lineage>
        <taxon>Bacteria</taxon>
        <taxon>Bacillati</taxon>
        <taxon>Actinomycetota</taxon>
        <taxon>Actinomycetes</taxon>
        <taxon>Streptosporangiales</taxon>
        <taxon>Streptosporangiaceae</taxon>
        <taxon>Nonomuraea</taxon>
    </lineage>
</organism>
<evidence type="ECO:0000259" key="12">
    <source>
        <dbReference type="Pfam" id="PF00912"/>
    </source>
</evidence>
<keyword evidence="10" id="KW-1133">Transmembrane helix</keyword>
<dbReference type="InterPro" id="IPR001460">
    <property type="entry name" value="PCN-bd_Tpept"/>
</dbReference>
<dbReference type="Pfam" id="PF00912">
    <property type="entry name" value="Transgly"/>
    <property type="match status" value="1"/>
</dbReference>
<dbReference type="Gene3D" id="3.40.710.10">
    <property type="entry name" value="DD-peptidase/beta-lactamase superfamily"/>
    <property type="match status" value="1"/>
</dbReference>
<comment type="catalytic activity">
    <reaction evidence="7">
        <text>Preferential cleavage: (Ac)2-L-Lys-D-Ala-|-D-Ala. Also transpeptidation of peptidyl-alanyl moieties that are N-acyl substituents of D-alanine.</text>
        <dbReference type="EC" id="3.4.16.4"/>
    </reaction>
</comment>
<keyword evidence="5" id="KW-0378">Hydrolase</keyword>
<keyword evidence="6" id="KW-0511">Multifunctional enzyme</keyword>
<dbReference type="GO" id="GO:0016757">
    <property type="term" value="F:glycosyltransferase activity"/>
    <property type="evidence" value="ECO:0007669"/>
    <property type="project" value="UniProtKB-KW"/>
</dbReference>
<reference evidence="14" key="1">
    <citation type="journal article" date="2019" name="Int. J. Syst. Evol. Microbiol.">
        <title>The Global Catalogue of Microorganisms (GCM) 10K type strain sequencing project: providing services to taxonomists for standard genome sequencing and annotation.</title>
        <authorList>
            <consortium name="The Broad Institute Genomics Platform"/>
            <consortium name="The Broad Institute Genome Sequencing Center for Infectious Disease"/>
            <person name="Wu L."/>
            <person name="Ma J."/>
        </authorList>
    </citation>
    <scope>NUCLEOTIDE SEQUENCE [LARGE SCALE GENOMIC DNA]</scope>
    <source>
        <strain evidence="14">ICMP 6774ER</strain>
    </source>
</reference>
<dbReference type="RefSeq" id="WP_379572844.1">
    <property type="nucleotide sequence ID" value="NZ_JBHUFV010000022.1"/>
</dbReference>
<feature type="region of interest" description="Disordered" evidence="9">
    <location>
        <begin position="1"/>
        <end position="80"/>
    </location>
</feature>
<evidence type="ECO:0000256" key="6">
    <source>
        <dbReference type="ARBA" id="ARBA00023268"/>
    </source>
</evidence>
<dbReference type="EC" id="2.4.-.-" evidence="13"/>
<feature type="transmembrane region" description="Helical" evidence="10">
    <location>
        <begin position="89"/>
        <end position="111"/>
    </location>
</feature>
<comment type="caution">
    <text evidence="13">The sequence shown here is derived from an EMBL/GenBank/DDBJ whole genome shotgun (WGS) entry which is preliminary data.</text>
</comment>
<dbReference type="EMBL" id="JBHUFV010000022">
    <property type="protein sequence ID" value="MFD1932796.1"/>
    <property type="molecule type" value="Genomic_DNA"/>
</dbReference>
<keyword evidence="14" id="KW-1185">Reference proteome</keyword>
<dbReference type="PANTHER" id="PTHR32282">
    <property type="entry name" value="BINDING PROTEIN TRANSPEPTIDASE, PUTATIVE-RELATED"/>
    <property type="match status" value="1"/>
</dbReference>
<evidence type="ECO:0000259" key="11">
    <source>
        <dbReference type="Pfam" id="PF00905"/>
    </source>
</evidence>
<feature type="domain" description="Glycosyl transferase family 51" evidence="12">
    <location>
        <begin position="146"/>
        <end position="309"/>
    </location>
</feature>
<evidence type="ECO:0000256" key="5">
    <source>
        <dbReference type="ARBA" id="ARBA00022801"/>
    </source>
</evidence>
<evidence type="ECO:0000256" key="1">
    <source>
        <dbReference type="ARBA" id="ARBA00022645"/>
    </source>
</evidence>
<dbReference type="Proteomes" id="UP001597368">
    <property type="component" value="Unassembled WGS sequence"/>
</dbReference>
<evidence type="ECO:0000256" key="3">
    <source>
        <dbReference type="ARBA" id="ARBA00022676"/>
    </source>
</evidence>
<feature type="region of interest" description="Disordered" evidence="9">
    <location>
        <begin position="733"/>
        <end position="826"/>
    </location>
</feature>
<feature type="domain" description="Penicillin-binding protein transpeptidase" evidence="11">
    <location>
        <begin position="404"/>
        <end position="646"/>
    </location>
</feature>
<keyword evidence="4 13" id="KW-0808">Transferase</keyword>
<keyword evidence="10" id="KW-0812">Transmembrane</keyword>
<dbReference type="Gene3D" id="1.10.3810.10">
    <property type="entry name" value="Biosynthetic peptidoglycan transglycosylase-like"/>
    <property type="match status" value="1"/>
</dbReference>
<evidence type="ECO:0000256" key="8">
    <source>
        <dbReference type="ARBA" id="ARBA00049902"/>
    </source>
</evidence>
<dbReference type="InterPro" id="IPR050396">
    <property type="entry name" value="Glycosyltr_51/Transpeptidase"/>
</dbReference>
<protein>
    <submittedName>
        <fullName evidence="13">Transglycosylase domain-containing protein</fullName>
        <ecNumber evidence="13">2.4.-.-</ecNumber>
    </submittedName>
</protein>
<keyword evidence="10" id="KW-0472">Membrane</keyword>
<accession>A0ABW4SUA8</accession>
<dbReference type="InterPro" id="IPR001264">
    <property type="entry name" value="Glyco_trans_51"/>
</dbReference>